<dbReference type="EMBL" id="CAEY01001951">
    <property type="status" value="NOT_ANNOTATED_CDS"/>
    <property type="molecule type" value="Genomic_DNA"/>
</dbReference>
<dbReference type="GO" id="GO:0034455">
    <property type="term" value="C:t-UTP complex"/>
    <property type="evidence" value="ECO:0007669"/>
    <property type="project" value="TreeGrafter"/>
</dbReference>
<dbReference type="AlphaFoldDB" id="T1KBL3"/>
<dbReference type="InterPro" id="IPR046351">
    <property type="entry name" value="UTP4"/>
</dbReference>
<proteinExistence type="predicted"/>
<reference evidence="1" key="2">
    <citation type="submission" date="2015-06" db="UniProtKB">
        <authorList>
            <consortium name="EnsemblMetazoa"/>
        </authorList>
    </citation>
    <scope>IDENTIFICATION</scope>
</reference>
<dbReference type="InterPro" id="IPR011047">
    <property type="entry name" value="Quinoprotein_ADH-like_sf"/>
</dbReference>
<sequence length="663" mass="74886">MPVKMSNRFISHRINLFEPDLLFSINCLSLNSKENKLAVLRRSLPKDDVLQSKSSTANIDSLLSHSAIEIWQSSVDHCLTLSQVIYEDEDDPCLLESLGWSYDNRLWACGLNGRLHKVDLVNGTINTGFPLVSGAGWCLQFNGDRTLAAVGTETGYINIFNFAMAEQEVMDFEFVKTLDRDQARIMCISWYEPDNEDKRIVSGSVGVIKIWNYESGSCLNVIKASAATTIFWCLTIIDGFTIVSGDSTGNTSFWDGKNAILINSIPSHKSDVLCLTKTQKNLKNLIYSSGIDPSVITFNVDSNGKGVQSATLHLHSHDVRSLVFTKEWLISGGFDCYLTQVCAFPPKQVHQAPVLTNMIHIHKDHMLFQYSRSLELWKIGSTTPNNNANNNYQNEILALGDASQLPLTKEPVKIVNISTKRLIHQSNFSGPWIVYSILEKVKVLHCSGDTITKVPLLCDPIFEVITGLQFVDDKYLLLSTGLKIYVFKLAISGLVLVTQFKHKHRIVKMATSSDYVALSLENRSVVINNTADWSRVVRFKANSIPTCFTFNIHQKDHLWLGFSNHLIMSYSIPKNEFTKYSYNEPNQYLPLIGLTFHPNGFIAYDQDRLYHYNGSSWTSSDRYSHLAKVEYLPENQELLVIEVTSSMIKRKLPIRFSKKKFGT</sequence>
<evidence type="ECO:0000313" key="2">
    <source>
        <dbReference type="Proteomes" id="UP000015104"/>
    </source>
</evidence>
<dbReference type="HOGENOM" id="CLU_1909321_0_0_1"/>
<dbReference type="OrthoDB" id="8883818at2759"/>
<evidence type="ECO:0000313" key="1">
    <source>
        <dbReference type="EnsemblMetazoa" id="tetur08g04490.1"/>
    </source>
</evidence>
<dbReference type="GO" id="GO:0003723">
    <property type="term" value="F:RNA binding"/>
    <property type="evidence" value="ECO:0007669"/>
    <property type="project" value="TreeGrafter"/>
</dbReference>
<accession>T1KBL3</accession>
<dbReference type="KEGG" id="tut:107362493"/>
<keyword evidence="2" id="KW-1185">Reference proteome</keyword>
<dbReference type="SMART" id="SM00320">
    <property type="entry name" value="WD40"/>
    <property type="match status" value="5"/>
</dbReference>
<organism evidence="1 2">
    <name type="scientific">Tetranychus urticae</name>
    <name type="common">Two-spotted spider mite</name>
    <dbReference type="NCBI Taxonomy" id="32264"/>
    <lineage>
        <taxon>Eukaryota</taxon>
        <taxon>Metazoa</taxon>
        <taxon>Ecdysozoa</taxon>
        <taxon>Arthropoda</taxon>
        <taxon>Chelicerata</taxon>
        <taxon>Arachnida</taxon>
        <taxon>Acari</taxon>
        <taxon>Acariformes</taxon>
        <taxon>Trombidiformes</taxon>
        <taxon>Prostigmata</taxon>
        <taxon>Eleutherengona</taxon>
        <taxon>Raphignathae</taxon>
        <taxon>Tetranychoidea</taxon>
        <taxon>Tetranychidae</taxon>
        <taxon>Tetranychus</taxon>
    </lineage>
</organism>
<dbReference type="InterPro" id="IPR001680">
    <property type="entry name" value="WD40_rpt"/>
</dbReference>
<dbReference type="InterPro" id="IPR015943">
    <property type="entry name" value="WD40/YVTN_repeat-like_dom_sf"/>
</dbReference>
<dbReference type="STRING" id="32264.T1KBL3"/>
<dbReference type="GO" id="GO:0030686">
    <property type="term" value="C:90S preribosome"/>
    <property type="evidence" value="ECO:0007669"/>
    <property type="project" value="InterPro"/>
</dbReference>
<dbReference type="PANTHER" id="PTHR44163">
    <property type="entry name" value="U3 SMALL NUCLEOLAR RNA-ASSOCIATED PROTEIN 4 HOMOLOG"/>
    <property type="match status" value="1"/>
</dbReference>
<protein>
    <recommendedName>
        <fullName evidence="3">WD repeat-containing protein 55 homolog</fullName>
    </recommendedName>
</protein>
<reference evidence="2" key="1">
    <citation type="submission" date="2011-08" db="EMBL/GenBank/DDBJ databases">
        <authorList>
            <person name="Rombauts S."/>
        </authorList>
    </citation>
    <scope>NUCLEOTIDE SEQUENCE</scope>
    <source>
        <strain evidence="2">London</strain>
    </source>
</reference>
<dbReference type="EnsemblMetazoa" id="tetur08g04490.1">
    <property type="protein sequence ID" value="tetur08g04490.1"/>
    <property type="gene ID" value="tetur08g04490"/>
</dbReference>
<dbReference type="GO" id="GO:0000462">
    <property type="term" value="P:maturation of SSU-rRNA from tricistronic rRNA transcript (SSU-rRNA, 5.8S rRNA, LSU-rRNA)"/>
    <property type="evidence" value="ECO:0007669"/>
    <property type="project" value="InterPro"/>
</dbReference>
<gene>
    <name evidence="1" type="primary">107362493</name>
</gene>
<evidence type="ECO:0008006" key="3">
    <source>
        <dbReference type="Google" id="ProtNLM"/>
    </source>
</evidence>
<dbReference type="PANTHER" id="PTHR44163:SF1">
    <property type="entry name" value="U3 SMALL NUCLEOLAR RNA-ASSOCIATED PROTEIN 4 HOMOLOG"/>
    <property type="match status" value="1"/>
</dbReference>
<dbReference type="OMA" id="NEHWPIK"/>
<dbReference type="Proteomes" id="UP000015104">
    <property type="component" value="Unassembled WGS sequence"/>
</dbReference>
<dbReference type="GO" id="GO:0032040">
    <property type="term" value="C:small-subunit processome"/>
    <property type="evidence" value="ECO:0007669"/>
    <property type="project" value="TreeGrafter"/>
</dbReference>
<dbReference type="SUPFAM" id="SSF50998">
    <property type="entry name" value="Quinoprotein alcohol dehydrogenase-like"/>
    <property type="match status" value="1"/>
</dbReference>
<name>T1KBL3_TETUR</name>
<dbReference type="Gene3D" id="2.130.10.10">
    <property type="entry name" value="YVTN repeat-like/Quinoprotein amine dehydrogenase"/>
    <property type="match status" value="2"/>
</dbReference>